<sequence>MRFMRKRDFFIGAGALALWAIAGGQGMAASSEPGDVSALSALRPGMPMSAVEKAMGSAWRTPAPHKGGLIDILERT</sequence>
<evidence type="ECO:0000256" key="1">
    <source>
        <dbReference type="SAM" id="SignalP"/>
    </source>
</evidence>
<feature type="domain" description="DUF7256" evidence="2">
    <location>
        <begin position="35"/>
        <end position="76"/>
    </location>
</feature>
<geneLocation type="plasmid" evidence="4">
    <name>unnamed8 sequence</name>
</geneLocation>
<accession>A0A1L3ZQ24</accession>
<feature type="chain" id="PRO_5011978583" description="DUF7256 domain-containing protein" evidence="1">
    <location>
        <begin position="29"/>
        <end position="76"/>
    </location>
</feature>
<feature type="signal peptide" evidence="1">
    <location>
        <begin position="1"/>
        <end position="28"/>
    </location>
</feature>
<gene>
    <name evidence="3" type="ORF">BMW22_41560</name>
</gene>
<dbReference type="InterPro" id="IPR055680">
    <property type="entry name" value="DUF7256"/>
</dbReference>
<reference evidence="3 4" key="1">
    <citation type="submission" date="2016-11" db="EMBL/GenBank/DDBJ databases">
        <title>Rhizobium leguminosarum bv. viciae strain Vaf12 isolated from Vavilovia formosa root nodules from Russia, Dagestan.</title>
        <authorList>
            <person name="Kimeklis A."/>
        </authorList>
    </citation>
    <scope>NUCLEOTIDE SEQUENCE [LARGE SCALE GENOMIC DNA]</scope>
    <source>
        <strain evidence="3 4">Vaf-108</strain>
        <plasmid evidence="4">Plasmid unnamed8 sequence</plasmid>
    </source>
</reference>
<keyword evidence="3" id="KW-0614">Plasmid</keyword>
<dbReference type="EMBL" id="CP018236">
    <property type="protein sequence ID" value="API57753.1"/>
    <property type="molecule type" value="Genomic_DNA"/>
</dbReference>
<evidence type="ECO:0000313" key="4">
    <source>
        <dbReference type="Proteomes" id="UP000183050"/>
    </source>
</evidence>
<dbReference type="Pfam" id="PF23917">
    <property type="entry name" value="DUF7256"/>
    <property type="match status" value="1"/>
</dbReference>
<proteinExistence type="predicted"/>
<keyword evidence="1" id="KW-0732">Signal</keyword>
<evidence type="ECO:0000259" key="2">
    <source>
        <dbReference type="Pfam" id="PF23917"/>
    </source>
</evidence>
<dbReference type="AlphaFoldDB" id="A0A1L3ZQ24"/>
<evidence type="ECO:0000313" key="3">
    <source>
        <dbReference type="EMBL" id="API57753.1"/>
    </source>
</evidence>
<name>A0A1L3ZQ24_RHILE</name>
<dbReference type="Proteomes" id="UP000183050">
    <property type="component" value="Plasmid unnamed8"/>
</dbReference>
<protein>
    <recommendedName>
        <fullName evidence="2">DUF7256 domain-containing protein</fullName>
    </recommendedName>
</protein>
<organism evidence="3 4">
    <name type="scientific">Rhizobium leguminosarum</name>
    <dbReference type="NCBI Taxonomy" id="384"/>
    <lineage>
        <taxon>Bacteria</taxon>
        <taxon>Pseudomonadati</taxon>
        <taxon>Pseudomonadota</taxon>
        <taxon>Alphaproteobacteria</taxon>
        <taxon>Hyphomicrobiales</taxon>
        <taxon>Rhizobiaceae</taxon>
        <taxon>Rhizobium/Agrobacterium group</taxon>
        <taxon>Rhizobium</taxon>
    </lineage>
</organism>